<accession>A0ABN7X037</accession>
<organism evidence="1 2">
    <name type="scientific">Gigaspora margarita</name>
    <dbReference type="NCBI Taxonomy" id="4874"/>
    <lineage>
        <taxon>Eukaryota</taxon>
        <taxon>Fungi</taxon>
        <taxon>Fungi incertae sedis</taxon>
        <taxon>Mucoromycota</taxon>
        <taxon>Glomeromycotina</taxon>
        <taxon>Glomeromycetes</taxon>
        <taxon>Diversisporales</taxon>
        <taxon>Gigasporaceae</taxon>
        <taxon>Gigaspora</taxon>
    </lineage>
</organism>
<evidence type="ECO:0000313" key="2">
    <source>
        <dbReference type="Proteomes" id="UP000789901"/>
    </source>
</evidence>
<evidence type="ECO:0000313" key="1">
    <source>
        <dbReference type="EMBL" id="CAG8844817.1"/>
    </source>
</evidence>
<feature type="non-terminal residue" evidence="1">
    <location>
        <position position="1"/>
    </location>
</feature>
<reference evidence="1 2" key="1">
    <citation type="submission" date="2021-06" db="EMBL/GenBank/DDBJ databases">
        <authorList>
            <person name="Kallberg Y."/>
            <person name="Tangrot J."/>
            <person name="Rosling A."/>
        </authorList>
    </citation>
    <scope>NUCLEOTIDE SEQUENCE [LARGE SCALE GENOMIC DNA]</scope>
    <source>
        <strain evidence="1 2">120-4 pot B 10/14</strain>
    </source>
</reference>
<feature type="non-terminal residue" evidence="1">
    <location>
        <position position="96"/>
    </location>
</feature>
<sequence length="96" mass="10696">IAHTIKRYIRIGHNLDEEEKIQAAIADLGGTSVANIEPICNNHIKTIASMKKQEQCNNPICSLGWALKSNQKYGKRGAGKQMTSMIKSYLESYFLA</sequence>
<proteinExistence type="predicted"/>
<keyword evidence="2" id="KW-1185">Reference proteome</keyword>
<dbReference type="Proteomes" id="UP000789901">
    <property type="component" value="Unassembled WGS sequence"/>
</dbReference>
<dbReference type="EMBL" id="CAJVQB010077201">
    <property type="protein sequence ID" value="CAG8844817.1"/>
    <property type="molecule type" value="Genomic_DNA"/>
</dbReference>
<comment type="caution">
    <text evidence="1">The sequence shown here is derived from an EMBL/GenBank/DDBJ whole genome shotgun (WGS) entry which is preliminary data.</text>
</comment>
<name>A0ABN7X037_GIGMA</name>
<gene>
    <name evidence="1" type="ORF">GMARGA_LOCUS37312</name>
</gene>
<protein>
    <submittedName>
        <fullName evidence="1">36114_t:CDS:1</fullName>
    </submittedName>
</protein>